<keyword evidence="3" id="KW-1185">Reference proteome</keyword>
<dbReference type="OMA" id="KPQECET"/>
<dbReference type="OrthoDB" id="324666at2759"/>
<organism evidence="2 3">
    <name type="scientific">Paramecium tetraurelia</name>
    <dbReference type="NCBI Taxonomy" id="5888"/>
    <lineage>
        <taxon>Eukaryota</taxon>
        <taxon>Sar</taxon>
        <taxon>Alveolata</taxon>
        <taxon>Ciliophora</taxon>
        <taxon>Intramacronucleata</taxon>
        <taxon>Oligohymenophorea</taxon>
        <taxon>Peniculida</taxon>
        <taxon>Parameciidae</taxon>
        <taxon>Paramecium</taxon>
    </lineage>
</organism>
<dbReference type="RefSeq" id="XP_001462206.1">
    <property type="nucleotide sequence ID" value="XM_001462169.1"/>
</dbReference>
<dbReference type="HOGENOM" id="CLU_1079519_0_0_1"/>
<dbReference type="GeneID" id="5047991"/>
<feature type="compositionally biased region" description="Polar residues" evidence="1">
    <location>
        <begin position="186"/>
        <end position="203"/>
    </location>
</feature>
<gene>
    <name evidence="2" type="ORF">GSPATT00027159001</name>
</gene>
<dbReference type="KEGG" id="ptm:GSPATT00027159001"/>
<evidence type="ECO:0000313" key="3">
    <source>
        <dbReference type="Proteomes" id="UP000000600"/>
    </source>
</evidence>
<dbReference type="Proteomes" id="UP000000600">
    <property type="component" value="Unassembled WGS sequence"/>
</dbReference>
<sequence>MNNFSQQNQCKQAQPFLQQGNQPMNQFPYLNKNQQPVSGQPQNFAPTSHPTLQQGQVNPSSQFNQFNQQNQQSFQQPKPAGQFQAQAQFGNFINNQQIPNNNANPPNYNNFNQNNFNQNIQKPQVIQIPPKADAKFTPNSINLNQQGANKYQIQPQKPQECETKPIQQFQQQFKDAQAFGNIVPQQSLPGQSPLMQPRNQQQKYPRVDVKSEEDKKQLVKSLNQYFKDGNSEFVIECIKQIIENDIRVKLPEQAISIK</sequence>
<accession>A0EHP2</accession>
<feature type="region of interest" description="Disordered" evidence="1">
    <location>
        <begin position="186"/>
        <end position="206"/>
    </location>
</feature>
<feature type="compositionally biased region" description="Polar residues" evidence="1">
    <location>
        <begin position="31"/>
        <end position="59"/>
    </location>
</feature>
<feature type="compositionally biased region" description="Polar residues" evidence="1">
    <location>
        <begin position="1"/>
        <end position="25"/>
    </location>
</feature>
<dbReference type="AlphaFoldDB" id="A0EHP2"/>
<name>A0EHP2_PARTE</name>
<dbReference type="EMBL" id="CT868679">
    <property type="protein sequence ID" value="CAK94833.1"/>
    <property type="molecule type" value="Genomic_DNA"/>
</dbReference>
<evidence type="ECO:0000256" key="1">
    <source>
        <dbReference type="SAM" id="MobiDB-lite"/>
    </source>
</evidence>
<protein>
    <submittedName>
        <fullName evidence="2">Uncharacterized protein</fullName>
    </submittedName>
</protein>
<feature type="region of interest" description="Disordered" evidence="1">
    <location>
        <begin position="1"/>
        <end position="63"/>
    </location>
</feature>
<evidence type="ECO:0000313" key="2">
    <source>
        <dbReference type="EMBL" id="CAK94833.1"/>
    </source>
</evidence>
<proteinExistence type="predicted"/>
<dbReference type="InParanoid" id="A0EHP2"/>
<reference evidence="2 3" key="1">
    <citation type="journal article" date="2006" name="Nature">
        <title>Global trends of whole-genome duplications revealed by the ciliate Paramecium tetraurelia.</title>
        <authorList>
            <consortium name="Genoscope"/>
            <person name="Aury J.-M."/>
            <person name="Jaillon O."/>
            <person name="Duret L."/>
            <person name="Noel B."/>
            <person name="Jubin C."/>
            <person name="Porcel B.M."/>
            <person name="Segurens B."/>
            <person name="Daubin V."/>
            <person name="Anthouard V."/>
            <person name="Aiach N."/>
            <person name="Arnaiz O."/>
            <person name="Billaut A."/>
            <person name="Beisson J."/>
            <person name="Blanc I."/>
            <person name="Bouhouche K."/>
            <person name="Camara F."/>
            <person name="Duharcourt S."/>
            <person name="Guigo R."/>
            <person name="Gogendeau D."/>
            <person name="Katinka M."/>
            <person name="Keller A.-M."/>
            <person name="Kissmehl R."/>
            <person name="Klotz C."/>
            <person name="Koll F."/>
            <person name="Le Moue A."/>
            <person name="Lepere C."/>
            <person name="Malinsky S."/>
            <person name="Nowacki M."/>
            <person name="Nowak J.K."/>
            <person name="Plattner H."/>
            <person name="Poulain J."/>
            <person name="Ruiz F."/>
            <person name="Serrano V."/>
            <person name="Zagulski M."/>
            <person name="Dessen P."/>
            <person name="Betermier M."/>
            <person name="Weissenbach J."/>
            <person name="Scarpelli C."/>
            <person name="Schachter V."/>
            <person name="Sperling L."/>
            <person name="Meyer E."/>
            <person name="Cohen J."/>
            <person name="Wincker P."/>
        </authorList>
    </citation>
    <scope>NUCLEOTIDE SEQUENCE [LARGE SCALE GENOMIC DNA]</scope>
    <source>
        <strain evidence="2 3">Stock d4-2</strain>
    </source>
</reference>